<comment type="similarity">
    <text evidence="1">Belongs to the CREC family.</text>
</comment>
<dbReference type="PROSITE" id="PS00018">
    <property type="entry name" value="EF_HAND_1"/>
    <property type="match status" value="2"/>
</dbReference>
<feature type="domain" description="EF-hand" evidence="4">
    <location>
        <begin position="1"/>
        <end position="30"/>
    </location>
</feature>
<dbReference type="InterPro" id="IPR018247">
    <property type="entry name" value="EF_Hand_1_Ca_BS"/>
</dbReference>
<keyword evidence="6" id="KW-1185">Reference proteome</keyword>
<dbReference type="SUPFAM" id="SSF47473">
    <property type="entry name" value="EF-hand"/>
    <property type="match status" value="1"/>
</dbReference>
<dbReference type="GO" id="GO:0005509">
    <property type="term" value="F:calcium ion binding"/>
    <property type="evidence" value="ECO:0007669"/>
    <property type="project" value="InterPro"/>
</dbReference>
<dbReference type="Proteomes" id="UP000053760">
    <property type="component" value="Unassembled WGS sequence"/>
</dbReference>
<dbReference type="PANTHER" id="PTHR10827:SF47">
    <property type="entry name" value="RETICULOCALBIN-3"/>
    <property type="match status" value="1"/>
</dbReference>
<dbReference type="Pfam" id="PF13202">
    <property type="entry name" value="EF-hand_5"/>
    <property type="match status" value="1"/>
</dbReference>
<protein>
    <submittedName>
        <fullName evidence="5">Reticulocalbin-3</fullName>
    </submittedName>
</protein>
<reference evidence="5 6" key="1">
    <citation type="submission" date="2014-04" db="EMBL/GenBank/DDBJ databases">
        <title>Genome evolution of avian class.</title>
        <authorList>
            <person name="Zhang G."/>
            <person name="Li C."/>
        </authorList>
    </citation>
    <scope>NUCLEOTIDE SEQUENCE [LARGE SCALE GENOMIC DNA]</scope>
    <source>
        <strain evidence="5">BGI_N303</strain>
    </source>
</reference>
<proteinExistence type="inferred from homology"/>
<name>A0A091GGR7_CUCCA</name>
<organism evidence="5 6">
    <name type="scientific">Cuculus canorus</name>
    <name type="common">Common cuckoo</name>
    <dbReference type="NCBI Taxonomy" id="55661"/>
    <lineage>
        <taxon>Eukaryota</taxon>
        <taxon>Metazoa</taxon>
        <taxon>Chordata</taxon>
        <taxon>Craniata</taxon>
        <taxon>Vertebrata</taxon>
        <taxon>Euteleostomi</taxon>
        <taxon>Archelosauria</taxon>
        <taxon>Archosauria</taxon>
        <taxon>Dinosauria</taxon>
        <taxon>Saurischia</taxon>
        <taxon>Theropoda</taxon>
        <taxon>Coelurosauria</taxon>
        <taxon>Aves</taxon>
        <taxon>Neognathae</taxon>
        <taxon>Neoaves</taxon>
        <taxon>Otidimorphae</taxon>
        <taxon>Cuculiformes</taxon>
        <taxon>Cuculidae</taxon>
        <taxon>Cuculus</taxon>
    </lineage>
</organism>
<evidence type="ECO:0000313" key="5">
    <source>
        <dbReference type="EMBL" id="KFO80349.1"/>
    </source>
</evidence>
<dbReference type="PROSITE" id="PS50222">
    <property type="entry name" value="EF_HAND_2"/>
    <property type="match status" value="1"/>
</dbReference>
<dbReference type="InterPro" id="IPR011992">
    <property type="entry name" value="EF-hand-dom_pair"/>
</dbReference>
<accession>A0A091GGR7</accession>
<feature type="non-terminal residue" evidence="5">
    <location>
        <position position="123"/>
    </location>
</feature>
<keyword evidence="3" id="KW-0106">Calcium</keyword>
<gene>
    <name evidence="5" type="ORF">N303_14640</name>
</gene>
<evidence type="ECO:0000259" key="4">
    <source>
        <dbReference type="PROSITE" id="PS50222"/>
    </source>
</evidence>
<evidence type="ECO:0000256" key="3">
    <source>
        <dbReference type="ARBA" id="ARBA00022837"/>
    </source>
</evidence>
<dbReference type="Gene3D" id="1.10.238.10">
    <property type="entry name" value="EF-hand"/>
    <property type="match status" value="1"/>
</dbReference>
<dbReference type="GO" id="GO:0005783">
    <property type="term" value="C:endoplasmic reticulum"/>
    <property type="evidence" value="ECO:0007669"/>
    <property type="project" value="TreeGrafter"/>
</dbReference>
<dbReference type="PANTHER" id="PTHR10827">
    <property type="entry name" value="RETICULOCALBIN"/>
    <property type="match status" value="1"/>
</dbReference>
<dbReference type="AlphaFoldDB" id="A0A091GGR7"/>
<feature type="non-terminal residue" evidence="5">
    <location>
        <position position="1"/>
    </location>
</feature>
<evidence type="ECO:0000256" key="1">
    <source>
        <dbReference type="ARBA" id="ARBA00006431"/>
    </source>
</evidence>
<evidence type="ECO:0000256" key="2">
    <source>
        <dbReference type="ARBA" id="ARBA00022723"/>
    </source>
</evidence>
<dbReference type="EMBL" id="KL448104">
    <property type="protein sequence ID" value="KFO80349.1"/>
    <property type="molecule type" value="Genomic_DNA"/>
</dbReference>
<keyword evidence="2" id="KW-0479">Metal-binding</keyword>
<dbReference type="InterPro" id="IPR002048">
    <property type="entry name" value="EF_hand_dom"/>
</dbReference>
<evidence type="ECO:0000313" key="6">
    <source>
        <dbReference type="Proteomes" id="UP000053760"/>
    </source>
</evidence>
<sequence length="123" mass="13788">QETLEDMDKDGDGFIQEDEYIAELYEGSPGAPEPPWVLEERTQFVGARDRDGDGRLNPEEVGYWLRPPTAGWALPMHPNLLHHANRSGDGLLSRAEVLASWELFVGSRATTYGEDLGRPHDEL</sequence>
<dbReference type="STRING" id="55661.A0A091GGR7"/>